<dbReference type="EMBL" id="FQYQ01000022">
    <property type="protein sequence ID" value="SHJ44274.1"/>
    <property type="molecule type" value="Genomic_DNA"/>
</dbReference>
<reference evidence="2 3" key="1">
    <citation type="submission" date="2016-11" db="EMBL/GenBank/DDBJ databases">
        <authorList>
            <person name="Jaros S."/>
            <person name="Januszkiewicz K."/>
            <person name="Wedrychowicz H."/>
        </authorList>
    </citation>
    <scope>NUCLEOTIDE SEQUENCE [LARGE SCALE GENOMIC DNA]</scope>
    <source>
        <strain evidence="2 3">DSM 14809</strain>
    </source>
</reference>
<feature type="transmembrane region" description="Helical" evidence="1">
    <location>
        <begin position="102"/>
        <end position="120"/>
    </location>
</feature>
<dbReference type="OrthoDB" id="2031555at2"/>
<feature type="transmembrane region" description="Helical" evidence="1">
    <location>
        <begin position="161"/>
        <end position="180"/>
    </location>
</feature>
<feature type="transmembrane region" description="Helical" evidence="1">
    <location>
        <begin position="29"/>
        <end position="51"/>
    </location>
</feature>
<evidence type="ECO:0000313" key="3">
    <source>
        <dbReference type="Proteomes" id="UP000184185"/>
    </source>
</evidence>
<feature type="transmembrane region" description="Helical" evidence="1">
    <location>
        <begin position="140"/>
        <end position="156"/>
    </location>
</feature>
<keyword evidence="1" id="KW-0472">Membrane</keyword>
<proteinExistence type="predicted"/>
<dbReference type="RefSeq" id="WP_072918695.1">
    <property type="nucleotide sequence ID" value="NZ_FQYQ01000022.1"/>
</dbReference>
<keyword evidence="1" id="KW-1133">Transmembrane helix</keyword>
<keyword evidence="3" id="KW-1185">Reference proteome</keyword>
<feature type="transmembrane region" description="Helical" evidence="1">
    <location>
        <begin position="71"/>
        <end position="90"/>
    </location>
</feature>
<dbReference type="Proteomes" id="UP000184185">
    <property type="component" value="Unassembled WGS sequence"/>
</dbReference>
<organism evidence="2 3">
    <name type="scientific">Pseudobutyrivibrio xylanivorans DSM 14809</name>
    <dbReference type="NCBI Taxonomy" id="1123012"/>
    <lineage>
        <taxon>Bacteria</taxon>
        <taxon>Bacillati</taxon>
        <taxon>Bacillota</taxon>
        <taxon>Clostridia</taxon>
        <taxon>Lachnospirales</taxon>
        <taxon>Lachnospiraceae</taxon>
        <taxon>Pseudobutyrivibrio</taxon>
    </lineage>
</organism>
<name>A0A1M6JCA5_PSEXY</name>
<sequence>MDKNVALALDDISLIKTVIERTQQDFSKIAAFFIWIGVINGIAAIVEQLMYYFRNTSGYDFPLVQVFGFSYYWIKILGYVLLFFVFSRKLKAMNNDISNGMLKIWGIVLVGSYLFVFLYMHLMPNGNNEMINTLWKCRELIEILPVIFAFFMTGILTQRRIISIITALYSFVYFVLFLSMKQMPFGTIGGAGTLISISSFSIRIVMIFGMVALGLFFKIGAGNHGNKYNTRSLSNEA</sequence>
<feature type="transmembrane region" description="Helical" evidence="1">
    <location>
        <begin position="200"/>
        <end position="221"/>
    </location>
</feature>
<dbReference type="AlphaFoldDB" id="A0A1M6JCA5"/>
<protein>
    <submittedName>
        <fullName evidence="2">Uncharacterized protein</fullName>
    </submittedName>
</protein>
<evidence type="ECO:0000256" key="1">
    <source>
        <dbReference type="SAM" id="Phobius"/>
    </source>
</evidence>
<keyword evidence="1" id="KW-0812">Transmembrane</keyword>
<evidence type="ECO:0000313" key="2">
    <source>
        <dbReference type="EMBL" id="SHJ44274.1"/>
    </source>
</evidence>
<accession>A0A1M6JCA5</accession>
<gene>
    <name evidence="2" type="ORF">SAMN02745725_02565</name>
</gene>